<proteinExistence type="predicted"/>
<gene>
    <name evidence="1" type="ORF">GCM10011320_03160</name>
</gene>
<comment type="caution">
    <text evidence="1">The sequence shown here is derived from an EMBL/GenBank/DDBJ whole genome shotgun (WGS) entry which is preliminary data.</text>
</comment>
<reference evidence="1" key="2">
    <citation type="submission" date="2020-09" db="EMBL/GenBank/DDBJ databases">
        <authorList>
            <person name="Sun Q."/>
            <person name="Zhou Y."/>
        </authorList>
    </citation>
    <scope>NUCLEOTIDE SEQUENCE</scope>
    <source>
        <strain evidence="1">CGMCC 1.3617</strain>
    </source>
</reference>
<dbReference type="Proteomes" id="UP000661507">
    <property type="component" value="Unassembled WGS sequence"/>
</dbReference>
<keyword evidence="2" id="KW-1185">Reference proteome</keyword>
<evidence type="ECO:0000313" key="2">
    <source>
        <dbReference type="Proteomes" id="UP000661507"/>
    </source>
</evidence>
<accession>A0A917K5H8</accession>
<reference evidence="1" key="1">
    <citation type="journal article" date="2014" name="Int. J. Syst. Evol. Microbiol.">
        <title>Complete genome sequence of Corynebacterium casei LMG S-19264T (=DSM 44701T), isolated from a smear-ripened cheese.</title>
        <authorList>
            <consortium name="US DOE Joint Genome Institute (JGI-PGF)"/>
            <person name="Walter F."/>
            <person name="Albersmeier A."/>
            <person name="Kalinowski J."/>
            <person name="Ruckert C."/>
        </authorList>
    </citation>
    <scope>NUCLEOTIDE SEQUENCE</scope>
    <source>
        <strain evidence="1">CGMCC 1.3617</strain>
    </source>
</reference>
<organism evidence="1 2">
    <name type="scientific">Neoroseomonas lacus</name>
    <dbReference type="NCBI Taxonomy" id="287609"/>
    <lineage>
        <taxon>Bacteria</taxon>
        <taxon>Pseudomonadati</taxon>
        <taxon>Pseudomonadota</taxon>
        <taxon>Alphaproteobacteria</taxon>
        <taxon>Acetobacterales</taxon>
        <taxon>Acetobacteraceae</taxon>
        <taxon>Neoroseomonas</taxon>
    </lineage>
</organism>
<evidence type="ECO:0000313" key="1">
    <source>
        <dbReference type="EMBL" id="GGI99762.1"/>
    </source>
</evidence>
<dbReference type="AlphaFoldDB" id="A0A917K5H8"/>
<protein>
    <submittedName>
        <fullName evidence="1">Uncharacterized protein</fullName>
    </submittedName>
</protein>
<dbReference type="EMBL" id="BMKW01000001">
    <property type="protein sequence ID" value="GGI99762.1"/>
    <property type="molecule type" value="Genomic_DNA"/>
</dbReference>
<sequence length="64" mass="6618">MQRDGGVGKAGPMAGLPCTGGMAGRTAMSLRRNLRAEPHDIVPARIVIPILNHDASCASLVPLV</sequence>
<name>A0A917K5H8_9PROT</name>